<evidence type="ECO:0000313" key="2">
    <source>
        <dbReference type="Proteomes" id="UP000251123"/>
    </source>
</evidence>
<dbReference type="InterPro" id="IPR009649">
    <property type="entry name" value="TraU"/>
</dbReference>
<sequence length="96" mass="10444">MDIAYLSEIDPTWVDSSLTTILNPEAVIFANPIAQGPVQQMPLPAPLICLSMFCSGCAGSQGSMYPFNGWVSMSPVRCSPPCWSVNAWRSNYTVRA</sequence>
<accession>A0A2X1QIS5</accession>
<dbReference type="AlphaFoldDB" id="A0A2X1QIS5"/>
<name>A0A2X1QIS5_KLEPN</name>
<protein>
    <submittedName>
        <fullName evidence="1">Conjugal transfer pilus assembly protein TraU</fullName>
    </submittedName>
</protein>
<gene>
    <name evidence="1" type="ORF">NCTC9601_02572</name>
</gene>
<dbReference type="EMBL" id="UASN01000019">
    <property type="protein sequence ID" value="SPX55393.1"/>
    <property type="molecule type" value="Genomic_DNA"/>
</dbReference>
<evidence type="ECO:0000313" key="1">
    <source>
        <dbReference type="EMBL" id="SPX55393.1"/>
    </source>
</evidence>
<dbReference type="Proteomes" id="UP000251123">
    <property type="component" value="Unassembled WGS sequence"/>
</dbReference>
<organism evidence="1 2">
    <name type="scientific">Klebsiella pneumoniae</name>
    <dbReference type="NCBI Taxonomy" id="573"/>
    <lineage>
        <taxon>Bacteria</taxon>
        <taxon>Pseudomonadati</taxon>
        <taxon>Pseudomonadota</taxon>
        <taxon>Gammaproteobacteria</taxon>
        <taxon>Enterobacterales</taxon>
        <taxon>Enterobacteriaceae</taxon>
        <taxon>Klebsiella/Raoultella group</taxon>
        <taxon>Klebsiella</taxon>
        <taxon>Klebsiella pneumoniae complex</taxon>
    </lineage>
</organism>
<proteinExistence type="predicted"/>
<dbReference type="Pfam" id="PF06834">
    <property type="entry name" value="TraU"/>
    <property type="match status" value="1"/>
</dbReference>
<reference evidence="1 2" key="1">
    <citation type="submission" date="2018-06" db="EMBL/GenBank/DDBJ databases">
        <authorList>
            <consortium name="Pathogen Informatics"/>
            <person name="Doyle S."/>
        </authorList>
    </citation>
    <scope>NUCLEOTIDE SEQUENCE [LARGE SCALE GENOMIC DNA]</scope>
    <source>
        <strain evidence="1 2">NCTC9601</strain>
    </source>
</reference>